<keyword evidence="2" id="KW-1185">Reference proteome</keyword>
<accession>A0A0R3TJR1</accession>
<proteinExistence type="predicted"/>
<evidence type="ECO:0000313" key="2">
    <source>
        <dbReference type="Proteomes" id="UP000278807"/>
    </source>
</evidence>
<evidence type="ECO:0000313" key="1">
    <source>
        <dbReference type="EMBL" id="VDO03202.1"/>
    </source>
</evidence>
<protein>
    <submittedName>
        <fullName evidence="1 3">Uncharacterized protein</fullName>
    </submittedName>
</protein>
<organism evidence="3">
    <name type="scientific">Rodentolepis nana</name>
    <name type="common">Dwarf tapeworm</name>
    <name type="synonym">Hymenolepis nana</name>
    <dbReference type="NCBI Taxonomy" id="102285"/>
    <lineage>
        <taxon>Eukaryota</taxon>
        <taxon>Metazoa</taxon>
        <taxon>Spiralia</taxon>
        <taxon>Lophotrochozoa</taxon>
        <taxon>Platyhelminthes</taxon>
        <taxon>Cestoda</taxon>
        <taxon>Eucestoda</taxon>
        <taxon>Cyclophyllidea</taxon>
        <taxon>Hymenolepididae</taxon>
        <taxon>Rodentolepis</taxon>
    </lineage>
</organism>
<reference evidence="3" key="1">
    <citation type="submission" date="2017-02" db="UniProtKB">
        <authorList>
            <consortium name="WormBaseParasite"/>
        </authorList>
    </citation>
    <scope>IDENTIFICATION</scope>
</reference>
<gene>
    <name evidence="1" type="ORF">HNAJ_LOCUS7342</name>
</gene>
<dbReference type="EMBL" id="UZAE01012036">
    <property type="protein sequence ID" value="VDO03202.1"/>
    <property type="molecule type" value="Genomic_DNA"/>
</dbReference>
<dbReference type="WBParaSite" id="HNAJ_0000734601-mRNA-1">
    <property type="protein sequence ID" value="HNAJ_0000734601-mRNA-1"/>
    <property type="gene ID" value="HNAJ_0000734601"/>
</dbReference>
<name>A0A0R3TJR1_RODNA</name>
<dbReference type="Proteomes" id="UP000278807">
    <property type="component" value="Unassembled WGS sequence"/>
</dbReference>
<dbReference type="OrthoDB" id="6247158at2759"/>
<reference evidence="1 2" key="2">
    <citation type="submission" date="2018-11" db="EMBL/GenBank/DDBJ databases">
        <authorList>
            <consortium name="Pathogen Informatics"/>
        </authorList>
    </citation>
    <scope>NUCLEOTIDE SEQUENCE [LARGE SCALE GENOMIC DNA]</scope>
</reference>
<dbReference type="AlphaFoldDB" id="A0A0R3TJR1"/>
<sequence length="161" mass="18614">MGDRCPDAGEQLVEATEKIAETLSSYFSLKLNKSCSKLKNIDPEWFDSMLTGIINEFRLKSTSEIKDLIELMEVSKRAAIIHEANTKCIVKRPWRPSGNPERDTNAHIYEMEKEYHKMISSETQNRYRSLKAKISELRSSRRTKIRSLESLEEIAALFEDV</sequence>
<evidence type="ECO:0000313" key="3">
    <source>
        <dbReference type="WBParaSite" id="HNAJ_0000734601-mRNA-1"/>
    </source>
</evidence>